<evidence type="ECO:0000256" key="2">
    <source>
        <dbReference type="ARBA" id="ARBA00022737"/>
    </source>
</evidence>
<comment type="caution">
    <text evidence="3">The sequence shown here is derived from an EMBL/GenBank/DDBJ whole genome shotgun (WGS) entry which is preliminary data.</text>
</comment>
<keyword evidence="2" id="KW-0677">Repeat</keyword>
<dbReference type="PANTHER" id="PTHR46739:SF3">
    <property type="entry name" value="AQUAPORIN SIP1-1"/>
    <property type="match status" value="1"/>
</dbReference>
<dbReference type="Proteomes" id="UP000436088">
    <property type="component" value="Unassembled WGS sequence"/>
</dbReference>
<dbReference type="InterPro" id="IPR044222">
    <property type="entry name" value="SIP1-1/2-like"/>
</dbReference>
<keyword evidence="4" id="KW-1185">Reference proteome</keyword>
<name>A0A6A2ZCX8_HIBSY</name>
<dbReference type="PANTHER" id="PTHR46739">
    <property type="entry name" value="AQUAPORIN SIP1-1"/>
    <property type="match status" value="1"/>
</dbReference>
<proteinExistence type="predicted"/>
<sequence>MGSCSLPPFSSFHGSHFPLSTFQHQMESQTPDFMVTFVISSLGPQSAIFKTWLLSISIVAIIVPGTGYIGPSMNPANASVSLNVWQPEESCTVWCSRGAAGADEDANGTEDFLRAPGVQTPVI</sequence>
<organism evidence="3 4">
    <name type="scientific">Hibiscus syriacus</name>
    <name type="common">Rose of Sharon</name>
    <dbReference type="NCBI Taxonomy" id="106335"/>
    <lineage>
        <taxon>Eukaryota</taxon>
        <taxon>Viridiplantae</taxon>
        <taxon>Streptophyta</taxon>
        <taxon>Embryophyta</taxon>
        <taxon>Tracheophyta</taxon>
        <taxon>Spermatophyta</taxon>
        <taxon>Magnoliopsida</taxon>
        <taxon>eudicotyledons</taxon>
        <taxon>Gunneridae</taxon>
        <taxon>Pentapetalae</taxon>
        <taxon>rosids</taxon>
        <taxon>malvids</taxon>
        <taxon>Malvales</taxon>
        <taxon>Malvaceae</taxon>
        <taxon>Malvoideae</taxon>
        <taxon>Hibiscus</taxon>
    </lineage>
</organism>
<keyword evidence="1" id="KW-0813">Transport</keyword>
<evidence type="ECO:0000313" key="4">
    <source>
        <dbReference type="Proteomes" id="UP000436088"/>
    </source>
</evidence>
<accession>A0A6A2ZCX8</accession>
<dbReference type="GO" id="GO:0015250">
    <property type="term" value="F:water channel activity"/>
    <property type="evidence" value="ECO:0007669"/>
    <property type="project" value="InterPro"/>
</dbReference>
<reference evidence="3" key="1">
    <citation type="submission" date="2019-09" db="EMBL/GenBank/DDBJ databases">
        <title>Draft genome information of white flower Hibiscus syriacus.</title>
        <authorList>
            <person name="Kim Y.-M."/>
        </authorList>
    </citation>
    <scope>NUCLEOTIDE SEQUENCE [LARGE SCALE GENOMIC DNA]</scope>
    <source>
        <strain evidence="3">YM2019G1</strain>
    </source>
</reference>
<dbReference type="AlphaFoldDB" id="A0A6A2ZCX8"/>
<protein>
    <submittedName>
        <fullName evidence="3">Uncharacterized protein</fullName>
    </submittedName>
</protein>
<evidence type="ECO:0000256" key="1">
    <source>
        <dbReference type="ARBA" id="ARBA00022448"/>
    </source>
</evidence>
<dbReference type="EMBL" id="VEPZ02001171">
    <property type="protein sequence ID" value="KAE8689436.1"/>
    <property type="molecule type" value="Genomic_DNA"/>
</dbReference>
<evidence type="ECO:0000313" key="3">
    <source>
        <dbReference type="EMBL" id="KAE8689436.1"/>
    </source>
</evidence>
<gene>
    <name evidence="3" type="ORF">F3Y22_tig00110937pilonHSYRG00018</name>
</gene>